<dbReference type="PANTHER" id="PTHR47692:SF2">
    <property type="entry name" value="ZINC FINGER RING-TYPE DOMAIN CONTAINING PROTEIN"/>
    <property type="match status" value="1"/>
</dbReference>
<dbReference type="InterPro" id="IPR001841">
    <property type="entry name" value="Znf_RING"/>
</dbReference>
<dbReference type="EMBL" id="GL376616">
    <property type="status" value="NOT_ANNOTATED_CDS"/>
    <property type="molecule type" value="Genomic_DNA"/>
</dbReference>
<dbReference type="HOGENOM" id="CLU_058558_0_0_1"/>
<dbReference type="InterPro" id="IPR017907">
    <property type="entry name" value="Znf_RING_CS"/>
</dbReference>
<dbReference type="SUPFAM" id="SSF57850">
    <property type="entry name" value="RING/U-box"/>
    <property type="match status" value="1"/>
</dbReference>
<keyword evidence="8" id="KW-1185">Reference proteome</keyword>
<proteinExistence type="predicted"/>
<dbReference type="Gene3D" id="3.30.40.10">
    <property type="entry name" value="Zinc/RING finger domain, C3HC4 (zinc finger)"/>
    <property type="match status" value="1"/>
</dbReference>
<dbReference type="SMART" id="SM00184">
    <property type="entry name" value="RING"/>
    <property type="match status" value="1"/>
</dbReference>
<evidence type="ECO:0000256" key="4">
    <source>
        <dbReference type="PROSITE-ProRule" id="PRU00175"/>
    </source>
</evidence>
<dbReference type="InParanoid" id="K3X9Z6"/>
<dbReference type="GO" id="GO:0008270">
    <property type="term" value="F:zinc ion binding"/>
    <property type="evidence" value="ECO:0007669"/>
    <property type="project" value="UniProtKB-KW"/>
</dbReference>
<feature type="domain" description="RING-type" evidence="6">
    <location>
        <begin position="92"/>
        <end position="138"/>
    </location>
</feature>
<dbReference type="InterPro" id="IPR013083">
    <property type="entry name" value="Znf_RING/FYVE/PHD"/>
</dbReference>
<keyword evidence="3" id="KW-0862">Zinc</keyword>
<evidence type="ECO:0000256" key="3">
    <source>
        <dbReference type="ARBA" id="ARBA00022833"/>
    </source>
</evidence>
<keyword evidence="1" id="KW-0479">Metal-binding</keyword>
<protein>
    <recommendedName>
        <fullName evidence="6">RING-type domain-containing protein</fullName>
    </recommendedName>
</protein>
<name>K3X9Z6_GLOUD</name>
<dbReference type="STRING" id="431595.K3X9Z6"/>
<evidence type="ECO:0000313" key="7">
    <source>
        <dbReference type="EnsemblProtists" id="PYU1_T014045"/>
    </source>
</evidence>
<dbReference type="PROSITE" id="PS50089">
    <property type="entry name" value="ZF_RING_2"/>
    <property type="match status" value="1"/>
</dbReference>
<sequence length="310" mass="34811">MSLGNRLELAPRDDGDGSSVAQDEGEWASRFEDTVETLDAAVAIVSNGEREWDAAAGAQVSVAAHHRSESVLSQDSSRSDAATELAVLGDTCPICLQGLADSVMVQSCYHVYCFECLSMWVQSLALHGIDPATCPLCKAQFDTIYTNVVSEFEYDLFRFHGRNNSQLETSTSSIMRRRQHKAQKEQQKLQRRSLVYRKRMRLAKVNATPVDLDGGAYPKILKVKGEYDVWLHRELQACIGRDIDLTVLISLIQCCLDKMPRSDPTKGYRELHAALQPFLYEDTEIFVREFAFFLGSRLNLDAGMHDGIMY</sequence>
<evidence type="ECO:0000259" key="6">
    <source>
        <dbReference type="PROSITE" id="PS50089"/>
    </source>
</evidence>
<dbReference type="OMA" id="CICQWVK"/>
<organism evidence="7 8">
    <name type="scientific">Globisporangium ultimum (strain ATCC 200006 / CBS 805.95 / DAOM BR144)</name>
    <name type="common">Pythium ultimum</name>
    <dbReference type="NCBI Taxonomy" id="431595"/>
    <lineage>
        <taxon>Eukaryota</taxon>
        <taxon>Sar</taxon>
        <taxon>Stramenopiles</taxon>
        <taxon>Oomycota</taxon>
        <taxon>Peronosporomycetes</taxon>
        <taxon>Pythiales</taxon>
        <taxon>Pythiaceae</taxon>
        <taxon>Globisporangium</taxon>
    </lineage>
</organism>
<feature type="region of interest" description="Disordered" evidence="5">
    <location>
        <begin position="1"/>
        <end position="26"/>
    </location>
</feature>
<dbReference type="Proteomes" id="UP000019132">
    <property type="component" value="Unassembled WGS sequence"/>
</dbReference>
<dbReference type="Pfam" id="PF00097">
    <property type="entry name" value="zf-C3HC4"/>
    <property type="match status" value="1"/>
</dbReference>
<keyword evidence="2 4" id="KW-0863">Zinc-finger</keyword>
<dbReference type="PROSITE" id="PS00518">
    <property type="entry name" value="ZF_RING_1"/>
    <property type="match status" value="1"/>
</dbReference>
<evidence type="ECO:0000256" key="2">
    <source>
        <dbReference type="ARBA" id="ARBA00022771"/>
    </source>
</evidence>
<evidence type="ECO:0000256" key="5">
    <source>
        <dbReference type="SAM" id="MobiDB-lite"/>
    </source>
</evidence>
<dbReference type="PANTHER" id="PTHR47692">
    <property type="entry name" value="RING/U-BOX SUPERFAMILY PROTEIN"/>
    <property type="match status" value="1"/>
</dbReference>
<dbReference type="AlphaFoldDB" id="K3X9Z6"/>
<evidence type="ECO:0000313" key="8">
    <source>
        <dbReference type="Proteomes" id="UP000019132"/>
    </source>
</evidence>
<reference evidence="7" key="3">
    <citation type="submission" date="2015-02" db="UniProtKB">
        <authorList>
            <consortium name="EnsemblProtists"/>
        </authorList>
    </citation>
    <scope>IDENTIFICATION</scope>
    <source>
        <strain evidence="7">DAOM BR144</strain>
    </source>
</reference>
<evidence type="ECO:0000256" key="1">
    <source>
        <dbReference type="ARBA" id="ARBA00022723"/>
    </source>
</evidence>
<reference evidence="8" key="1">
    <citation type="journal article" date="2010" name="Genome Biol.">
        <title>Genome sequence of the necrotrophic plant pathogen Pythium ultimum reveals original pathogenicity mechanisms and effector repertoire.</title>
        <authorList>
            <person name="Levesque C.A."/>
            <person name="Brouwer H."/>
            <person name="Cano L."/>
            <person name="Hamilton J.P."/>
            <person name="Holt C."/>
            <person name="Huitema E."/>
            <person name="Raffaele S."/>
            <person name="Robideau G.P."/>
            <person name="Thines M."/>
            <person name="Win J."/>
            <person name="Zerillo M.M."/>
            <person name="Beakes G.W."/>
            <person name="Boore J.L."/>
            <person name="Busam D."/>
            <person name="Dumas B."/>
            <person name="Ferriera S."/>
            <person name="Fuerstenberg S.I."/>
            <person name="Gachon C.M."/>
            <person name="Gaulin E."/>
            <person name="Govers F."/>
            <person name="Grenville-Briggs L."/>
            <person name="Horner N."/>
            <person name="Hostetler J."/>
            <person name="Jiang R.H."/>
            <person name="Johnson J."/>
            <person name="Krajaejun T."/>
            <person name="Lin H."/>
            <person name="Meijer H.J."/>
            <person name="Moore B."/>
            <person name="Morris P."/>
            <person name="Phuntmart V."/>
            <person name="Puiu D."/>
            <person name="Shetty J."/>
            <person name="Stajich J.E."/>
            <person name="Tripathy S."/>
            <person name="Wawra S."/>
            <person name="van West P."/>
            <person name="Whitty B.R."/>
            <person name="Coutinho P.M."/>
            <person name="Henrissat B."/>
            <person name="Martin F."/>
            <person name="Thomas P.D."/>
            <person name="Tyler B.M."/>
            <person name="De Vries R.P."/>
            <person name="Kamoun S."/>
            <person name="Yandell M."/>
            <person name="Tisserat N."/>
            <person name="Buell C.R."/>
        </authorList>
    </citation>
    <scope>NUCLEOTIDE SEQUENCE</scope>
    <source>
        <strain evidence="8">DAOM:BR144</strain>
    </source>
</reference>
<dbReference type="VEuPathDB" id="FungiDB:PYU1_G014016"/>
<reference evidence="8" key="2">
    <citation type="submission" date="2010-04" db="EMBL/GenBank/DDBJ databases">
        <authorList>
            <person name="Buell R."/>
            <person name="Hamilton J."/>
            <person name="Hostetler J."/>
        </authorList>
    </citation>
    <scope>NUCLEOTIDE SEQUENCE [LARGE SCALE GENOMIC DNA]</scope>
    <source>
        <strain evidence="8">DAOM:BR144</strain>
    </source>
</reference>
<dbReference type="InterPro" id="IPR018957">
    <property type="entry name" value="Znf_C3HC4_RING-type"/>
</dbReference>
<accession>K3X9Z6</accession>
<dbReference type="eggNOG" id="KOG4430">
    <property type="taxonomic scope" value="Eukaryota"/>
</dbReference>
<dbReference type="EnsemblProtists" id="PYU1_T014045">
    <property type="protein sequence ID" value="PYU1_T014045"/>
    <property type="gene ID" value="PYU1_G014016"/>
</dbReference>